<dbReference type="Gene3D" id="1.10.10.10">
    <property type="entry name" value="Winged helix-like DNA-binding domain superfamily/Winged helix DNA-binding domain"/>
    <property type="match status" value="1"/>
</dbReference>
<dbReference type="InterPro" id="IPR011008">
    <property type="entry name" value="Dimeric_a/b-barrel"/>
</dbReference>
<dbReference type="InterPro" id="IPR036390">
    <property type="entry name" value="WH_DNA-bd_sf"/>
</dbReference>
<dbReference type="AlphaFoldDB" id="A0AAP2AGQ7"/>
<accession>A0AAP2AGQ7</accession>
<dbReference type="SMART" id="SM00344">
    <property type="entry name" value="HTH_ASNC"/>
    <property type="match status" value="1"/>
</dbReference>
<dbReference type="PANTHER" id="PTHR30154">
    <property type="entry name" value="LEUCINE-RESPONSIVE REGULATORY PROTEIN"/>
    <property type="match status" value="1"/>
</dbReference>
<evidence type="ECO:0000313" key="6">
    <source>
        <dbReference type="Proteomes" id="UP000653275"/>
    </source>
</evidence>
<proteinExistence type="predicted"/>
<reference evidence="5" key="1">
    <citation type="submission" date="2020-12" db="EMBL/GenBank/DDBJ databases">
        <title>Draft genome sequence of Enterobacter spp., Lelliottia spp. and Serratia spp. isolated from drinking water reservoirs and lakes.</title>
        <authorList>
            <person name="Reitter C."/>
            <person name="Neuhaus K."/>
            <person name="Huegler M."/>
        </authorList>
    </citation>
    <scope>NUCLEOTIDE SEQUENCE</scope>
    <source>
        <strain evidence="5">TZW15</strain>
    </source>
</reference>
<dbReference type="Pfam" id="PF01037">
    <property type="entry name" value="AsnC_trans_reg"/>
    <property type="match status" value="1"/>
</dbReference>
<evidence type="ECO:0000256" key="3">
    <source>
        <dbReference type="ARBA" id="ARBA00023163"/>
    </source>
</evidence>
<evidence type="ECO:0000313" key="5">
    <source>
        <dbReference type="EMBL" id="MBL5936844.1"/>
    </source>
</evidence>
<dbReference type="PRINTS" id="PR00033">
    <property type="entry name" value="HTHASNC"/>
</dbReference>
<evidence type="ECO:0000256" key="2">
    <source>
        <dbReference type="ARBA" id="ARBA00023125"/>
    </source>
</evidence>
<dbReference type="SUPFAM" id="SSF46785">
    <property type="entry name" value="Winged helix' DNA-binding domain"/>
    <property type="match status" value="1"/>
</dbReference>
<dbReference type="PROSITE" id="PS00519">
    <property type="entry name" value="HTH_ASNC_1"/>
    <property type="match status" value="1"/>
</dbReference>
<dbReference type="GO" id="GO:0043200">
    <property type="term" value="P:response to amino acid"/>
    <property type="evidence" value="ECO:0007669"/>
    <property type="project" value="TreeGrafter"/>
</dbReference>
<dbReference type="InterPro" id="IPR036388">
    <property type="entry name" value="WH-like_DNA-bd_sf"/>
</dbReference>
<feature type="domain" description="HTH asnC-type" evidence="4">
    <location>
        <begin position="2"/>
        <end position="63"/>
    </location>
</feature>
<dbReference type="PANTHER" id="PTHR30154:SF17">
    <property type="entry name" value="DNA-BINDING TRANSCRIPTIONAL ACTIVATOR DECR"/>
    <property type="match status" value="1"/>
</dbReference>
<dbReference type="SUPFAM" id="SSF54909">
    <property type="entry name" value="Dimeric alpha+beta barrel"/>
    <property type="match status" value="1"/>
</dbReference>
<gene>
    <name evidence="5" type="ORF">I7V27_20635</name>
</gene>
<comment type="caution">
    <text evidence="5">The sequence shown here is derived from an EMBL/GenBank/DDBJ whole genome shotgun (WGS) entry which is preliminary data.</text>
</comment>
<evidence type="ECO:0000259" key="4">
    <source>
        <dbReference type="PROSITE" id="PS50956"/>
    </source>
</evidence>
<dbReference type="InterPro" id="IPR019885">
    <property type="entry name" value="Tscrpt_reg_HTH_AsnC-type_CS"/>
</dbReference>
<keyword evidence="2" id="KW-0238">DNA-binding</keyword>
<protein>
    <submittedName>
        <fullName evidence="5">Lrp/AsnC family transcriptional regulator</fullName>
    </submittedName>
</protein>
<dbReference type="Proteomes" id="UP000653275">
    <property type="component" value="Unassembled WGS sequence"/>
</dbReference>
<dbReference type="InterPro" id="IPR000485">
    <property type="entry name" value="AsnC-type_HTH_dom"/>
</dbReference>
<name>A0AAP2AGQ7_LELAM</name>
<dbReference type="GO" id="GO:0005829">
    <property type="term" value="C:cytosol"/>
    <property type="evidence" value="ECO:0007669"/>
    <property type="project" value="TreeGrafter"/>
</dbReference>
<dbReference type="InterPro" id="IPR019888">
    <property type="entry name" value="Tscrpt_reg_AsnC-like"/>
</dbReference>
<dbReference type="InterPro" id="IPR019887">
    <property type="entry name" value="Tscrpt_reg_AsnC/Lrp_C"/>
</dbReference>
<dbReference type="EMBL" id="JAENMS010000016">
    <property type="protein sequence ID" value="MBL5936844.1"/>
    <property type="molecule type" value="Genomic_DNA"/>
</dbReference>
<dbReference type="Pfam" id="PF13412">
    <property type="entry name" value="HTH_24"/>
    <property type="match status" value="1"/>
</dbReference>
<keyword evidence="3" id="KW-0804">Transcription</keyword>
<dbReference type="GO" id="GO:0043565">
    <property type="term" value="F:sequence-specific DNA binding"/>
    <property type="evidence" value="ECO:0007669"/>
    <property type="project" value="InterPro"/>
</dbReference>
<dbReference type="RefSeq" id="WP_202666423.1">
    <property type="nucleotide sequence ID" value="NZ_JAENMR010000017.1"/>
</dbReference>
<keyword evidence="1" id="KW-0805">Transcription regulation</keyword>
<evidence type="ECO:0000256" key="1">
    <source>
        <dbReference type="ARBA" id="ARBA00023015"/>
    </source>
</evidence>
<sequence>MLDEKDKVLLRLIQDDCSISMRALGEKIGLTQTPCRERLISLTEKGYILGQVVLLNRMKLGLAMTGFVMIKMFEHAPDREDAMTAAFASMTEVIRLCRTAGEYDYILQVVAADTEDLSAVLTRLKSQAGTLCSFTTTMALEEIKNTTRLPLNFEESTPA</sequence>
<dbReference type="Gene3D" id="3.30.70.920">
    <property type="match status" value="1"/>
</dbReference>
<organism evidence="5 6">
    <name type="scientific">Lelliottia amnigena</name>
    <name type="common">Enterobacter amnigenus</name>
    <dbReference type="NCBI Taxonomy" id="61646"/>
    <lineage>
        <taxon>Bacteria</taxon>
        <taxon>Pseudomonadati</taxon>
        <taxon>Pseudomonadota</taxon>
        <taxon>Gammaproteobacteria</taxon>
        <taxon>Enterobacterales</taxon>
        <taxon>Enterobacteriaceae</taxon>
        <taxon>Lelliottia</taxon>
    </lineage>
</organism>
<dbReference type="PROSITE" id="PS50956">
    <property type="entry name" value="HTH_ASNC_2"/>
    <property type="match status" value="1"/>
</dbReference>